<dbReference type="OrthoDB" id="10604108at2759"/>
<proteinExistence type="predicted"/>
<dbReference type="EMBL" id="MU004193">
    <property type="protein sequence ID" value="KAF2492856.1"/>
    <property type="molecule type" value="Genomic_DNA"/>
</dbReference>
<name>A0A6A6QLC9_9PEZI</name>
<feature type="domain" description="Heterokaryon incompatibility" evidence="1">
    <location>
        <begin position="191"/>
        <end position="351"/>
    </location>
</feature>
<gene>
    <name evidence="2" type="ORF">BU16DRAFT_92218</name>
</gene>
<evidence type="ECO:0000259" key="1">
    <source>
        <dbReference type="Pfam" id="PF06985"/>
    </source>
</evidence>
<dbReference type="AlphaFoldDB" id="A0A6A6QLC9"/>
<reference evidence="2" key="1">
    <citation type="journal article" date="2020" name="Stud. Mycol.">
        <title>101 Dothideomycetes genomes: a test case for predicting lifestyles and emergence of pathogens.</title>
        <authorList>
            <person name="Haridas S."/>
            <person name="Albert R."/>
            <person name="Binder M."/>
            <person name="Bloem J."/>
            <person name="Labutti K."/>
            <person name="Salamov A."/>
            <person name="Andreopoulos B."/>
            <person name="Baker S."/>
            <person name="Barry K."/>
            <person name="Bills G."/>
            <person name="Bluhm B."/>
            <person name="Cannon C."/>
            <person name="Castanera R."/>
            <person name="Culley D."/>
            <person name="Daum C."/>
            <person name="Ezra D."/>
            <person name="Gonzalez J."/>
            <person name="Henrissat B."/>
            <person name="Kuo A."/>
            <person name="Liang C."/>
            <person name="Lipzen A."/>
            <person name="Lutzoni F."/>
            <person name="Magnuson J."/>
            <person name="Mondo S."/>
            <person name="Nolan M."/>
            <person name="Ohm R."/>
            <person name="Pangilinan J."/>
            <person name="Park H.-J."/>
            <person name="Ramirez L."/>
            <person name="Alfaro M."/>
            <person name="Sun H."/>
            <person name="Tritt A."/>
            <person name="Yoshinaga Y."/>
            <person name="Zwiers L.-H."/>
            <person name="Turgeon B."/>
            <person name="Goodwin S."/>
            <person name="Spatafora J."/>
            <person name="Crous P."/>
            <person name="Grigoriev I."/>
        </authorList>
    </citation>
    <scope>NUCLEOTIDE SEQUENCE</scope>
    <source>
        <strain evidence="2">CBS 269.34</strain>
    </source>
</reference>
<accession>A0A6A6QLC9</accession>
<evidence type="ECO:0000313" key="2">
    <source>
        <dbReference type="EMBL" id="KAF2492856.1"/>
    </source>
</evidence>
<protein>
    <submittedName>
        <fullName evidence="2">HET-domain-containing protein</fullName>
    </submittedName>
</protein>
<organism evidence="2 3">
    <name type="scientific">Lophium mytilinum</name>
    <dbReference type="NCBI Taxonomy" id="390894"/>
    <lineage>
        <taxon>Eukaryota</taxon>
        <taxon>Fungi</taxon>
        <taxon>Dikarya</taxon>
        <taxon>Ascomycota</taxon>
        <taxon>Pezizomycotina</taxon>
        <taxon>Dothideomycetes</taxon>
        <taxon>Pleosporomycetidae</taxon>
        <taxon>Mytilinidiales</taxon>
        <taxon>Mytilinidiaceae</taxon>
        <taxon>Lophium</taxon>
    </lineage>
</organism>
<dbReference type="Pfam" id="PF06985">
    <property type="entry name" value="HET"/>
    <property type="match status" value="1"/>
</dbReference>
<dbReference type="Proteomes" id="UP000799750">
    <property type="component" value="Unassembled WGS sequence"/>
</dbReference>
<sequence>MPRSDCAACGNEYYWDMTQENEAENSSSSCPHCEFLLAAIKTIIEAENYQGKAITSIYVSNDPTVAKNPGFTSAWLSNGGYTALRRLIIEFCGVLKPEVDGATWNLPSPLLENHISGQTDSDRAFDWARNCFETCQSQHTKCKLIRDSTSRLPEINGGRPRRLLDLQDVHPSDDSRSFVKISEGVEESEPYTCLSYCWGPPPHFTLNSGNYQQMVSGLPLQSLPRALRDVMQFARRLSFRWIWIDALCLIQDDKDEMSEEIKRMGSIYNSAALTFSLETAIAACDGFYKNAHAKHRGMIPIGAPEEAYRLYKGVLVRKMLDHTLFQQFDNSTDTDHTDLNPLHTRAWVLQETMLSRRLLAFSGQELTWDCVEATACECSYMNRQMGTLQRSIIHNTNTLQDIPKEMLHGTLRSQTNIYSSWSRLLEMYCRRKLTVSSDRESGMMGLVWKYEMLLNDKLIAGMWSKHLRHSLCWWIDGSKARGYRSIWPTWSWLAAVPGEGAYLVTAEREPSARDTEFRICVMSGGDSLHTYRESKYYLEVAGTLVTATSGQKAPNNDGLFGAELEVHGQTLWWCLDQEYDPDIAGYWKLKVLLLGMDGEYYVFLMLNTIHDEAGVYERVGFGHTDIDIWTEAEAKPQGFKII</sequence>
<dbReference type="PANTHER" id="PTHR33112:SF9">
    <property type="entry name" value="HETEROKARYON INCOMPATIBILITY DOMAIN-CONTAINING PROTEIN"/>
    <property type="match status" value="1"/>
</dbReference>
<dbReference type="InterPro" id="IPR010730">
    <property type="entry name" value="HET"/>
</dbReference>
<dbReference type="PANTHER" id="PTHR33112">
    <property type="entry name" value="DOMAIN PROTEIN, PUTATIVE-RELATED"/>
    <property type="match status" value="1"/>
</dbReference>
<keyword evidence="3" id="KW-1185">Reference proteome</keyword>
<evidence type="ECO:0000313" key="3">
    <source>
        <dbReference type="Proteomes" id="UP000799750"/>
    </source>
</evidence>